<proteinExistence type="predicted"/>
<evidence type="ECO:0000313" key="2">
    <source>
        <dbReference type="Proteomes" id="UP001149090"/>
    </source>
</evidence>
<name>A0A9Q0LTB2_ANAIG</name>
<comment type="caution">
    <text evidence="1">The sequence shown here is derived from an EMBL/GenBank/DDBJ whole genome shotgun (WGS) entry which is preliminary data.</text>
</comment>
<sequence>MFITSGSNKNTKQTKIQKYKSHKKKIIAIKRTIPETGNQKQLIFIKRRFELSITFSIKILETWISQKQQETIKESKE</sequence>
<accession>A0A9Q0LTB2</accession>
<keyword evidence="2" id="KW-1185">Reference proteome</keyword>
<organism evidence="1 2">
    <name type="scientific">Anaeramoeba ignava</name>
    <name type="common">Anaerobic marine amoeba</name>
    <dbReference type="NCBI Taxonomy" id="1746090"/>
    <lineage>
        <taxon>Eukaryota</taxon>
        <taxon>Metamonada</taxon>
        <taxon>Anaeramoebidae</taxon>
        <taxon>Anaeramoeba</taxon>
    </lineage>
</organism>
<dbReference type="Proteomes" id="UP001149090">
    <property type="component" value="Unassembled WGS sequence"/>
</dbReference>
<dbReference type="EMBL" id="JAPDFW010000053">
    <property type="protein sequence ID" value="KAJ5078632.1"/>
    <property type="molecule type" value="Genomic_DNA"/>
</dbReference>
<dbReference type="AlphaFoldDB" id="A0A9Q0LTB2"/>
<reference evidence="1" key="1">
    <citation type="submission" date="2022-10" db="EMBL/GenBank/DDBJ databases">
        <title>Novel sulphate-reducing endosymbionts in the free-living metamonad Anaeramoeba.</title>
        <authorList>
            <person name="Jerlstrom-Hultqvist J."/>
            <person name="Cepicka I."/>
            <person name="Gallot-Lavallee L."/>
            <person name="Salas-Leiva D."/>
            <person name="Curtis B.A."/>
            <person name="Zahonova K."/>
            <person name="Pipaliya S."/>
            <person name="Dacks J."/>
            <person name="Roger A.J."/>
        </authorList>
    </citation>
    <scope>NUCLEOTIDE SEQUENCE</scope>
    <source>
        <strain evidence="1">BMAN</strain>
    </source>
</reference>
<evidence type="ECO:0000313" key="1">
    <source>
        <dbReference type="EMBL" id="KAJ5078632.1"/>
    </source>
</evidence>
<protein>
    <submittedName>
        <fullName evidence="1">Uncharacterized protein</fullName>
    </submittedName>
</protein>
<gene>
    <name evidence="1" type="ORF">M0811_04957</name>
</gene>